<gene>
    <name evidence="1" type="ORF">ILUMI_19475</name>
</gene>
<sequence length="263" mass="28844">MQRNCHSTHTCRVCRAPHHIHLHFDFKPEEHATSAPYTTQGRPLNGSQDTLEVPEVINNTSAAVNSATLSSYTVLTSTSLNQITTLLSTVLVELIDAWGNPIKVRALLESATQVSFVTEKCARRLGIPRSKSRIPIQDPTFGTPGKIDVLLGVDIFPEILQNRKITGKDNQPTAINTVFGWVLMGPVSLKTPSITSLFIASSSSLETSLKQFWELEEVPPHSVGSSEDLACEELYKASCQRNDSGRYVVALPFNGSEPLFPQS</sequence>
<proteinExistence type="predicted"/>
<dbReference type="EMBL" id="VTPC01086806">
    <property type="protein sequence ID" value="KAF2886697.1"/>
    <property type="molecule type" value="Genomic_DNA"/>
</dbReference>
<feature type="non-terminal residue" evidence="1">
    <location>
        <position position="263"/>
    </location>
</feature>
<dbReference type="OrthoDB" id="8052806at2759"/>
<comment type="caution">
    <text evidence="1">The sequence shown here is derived from an EMBL/GenBank/DDBJ whole genome shotgun (WGS) entry which is preliminary data.</text>
</comment>
<dbReference type="PANTHER" id="PTHR47331:SF5">
    <property type="entry name" value="RIBONUCLEASE H"/>
    <property type="match status" value="1"/>
</dbReference>
<evidence type="ECO:0000313" key="2">
    <source>
        <dbReference type="Proteomes" id="UP000801492"/>
    </source>
</evidence>
<evidence type="ECO:0008006" key="3">
    <source>
        <dbReference type="Google" id="ProtNLM"/>
    </source>
</evidence>
<name>A0A8K0CK48_IGNLU</name>
<accession>A0A8K0CK48</accession>
<organism evidence="1 2">
    <name type="scientific">Ignelater luminosus</name>
    <name type="common">Cucubano</name>
    <name type="synonym">Pyrophorus luminosus</name>
    <dbReference type="NCBI Taxonomy" id="2038154"/>
    <lineage>
        <taxon>Eukaryota</taxon>
        <taxon>Metazoa</taxon>
        <taxon>Ecdysozoa</taxon>
        <taxon>Arthropoda</taxon>
        <taxon>Hexapoda</taxon>
        <taxon>Insecta</taxon>
        <taxon>Pterygota</taxon>
        <taxon>Neoptera</taxon>
        <taxon>Endopterygota</taxon>
        <taxon>Coleoptera</taxon>
        <taxon>Polyphaga</taxon>
        <taxon>Elateriformia</taxon>
        <taxon>Elateroidea</taxon>
        <taxon>Elateridae</taxon>
        <taxon>Agrypninae</taxon>
        <taxon>Pyrophorini</taxon>
        <taxon>Ignelater</taxon>
    </lineage>
</organism>
<dbReference type="AlphaFoldDB" id="A0A8K0CK48"/>
<protein>
    <recommendedName>
        <fullName evidence="3">Peptidase aspartic putative domain-containing protein</fullName>
    </recommendedName>
</protein>
<keyword evidence="2" id="KW-1185">Reference proteome</keyword>
<dbReference type="Proteomes" id="UP000801492">
    <property type="component" value="Unassembled WGS sequence"/>
</dbReference>
<evidence type="ECO:0000313" key="1">
    <source>
        <dbReference type="EMBL" id="KAF2886697.1"/>
    </source>
</evidence>
<dbReference type="PANTHER" id="PTHR47331">
    <property type="entry name" value="PHD-TYPE DOMAIN-CONTAINING PROTEIN"/>
    <property type="match status" value="1"/>
</dbReference>
<reference evidence="1" key="1">
    <citation type="submission" date="2019-08" db="EMBL/GenBank/DDBJ databases">
        <title>The genome of the North American firefly Photinus pyralis.</title>
        <authorList>
            <consortium name="Photinus pyralis genome working group"/>
            <person name="Fallon T.R."/>
            <person name="Sander Lower S.E."/>
            <person name="Weng J.-K."/>
        </authorList>
    </citation>
    <scope>NUCLEOTIDE SEQUENCE</scope>
    <source>
        <strain evidence="1">TRF0915ILg1</strain>
        <tissue evidence="1">Whole body</tissue>
    </source>
</reference>